<feature type="non-terminal residue" evidence="5">
    <location>
        <position position="532"/>
    </location>
</feature>
<evidence type="ECO:0000256" key="3">
    <source>
        <dbReference type="SAM" id="Coils"/>
    </source>
</evidence>
<dbReference type="GO" id="GO:0005737">
    <property type="term" value="C:cytoplasm"/>
    <property type="evidence" value="ECO:0007669"/>
    <property type="project" value="TreeGrafter"/>
</dbReference>
<feature type="compositionally biased region" description="Basic and acidic residues" evidence="4">
    <location>
        <begin position="323"/>
        <end position="332"/>
    </location>
</feature>
<comment type="similarity">
    <text evidence="1">Belongs to the SH3BP5 family.</text>
</comment>
<keyword evidence="6" id="KW-1185">Reference proteome</keyword>
<evidence type="ECO:0000256" key="2">
    <source>
        <dbReference type="ARBA" id="ARBA00023054"/>
    </source>
</evidence>
<dbReference type="Pfam" id="PF05276">
    <property type="entry name" value="SH3BP5"/>
    <property type="match status" value="1"/>
</dbReference>
<evidence type="ECO:0000313" key="5">
    <source>
        <dbReference type="EMBL" id="CAL4117976.1"/>
    </source>
</evidence>
<dbReference type="GO" id="GO:0035556">
    <property type="term" value="P:intracellular signal transduction"/>
    <property type="evidence" value="ECO:0007669"/>
    <property type="project" value="InterPro"/>
</dbReference>
<dbReference type="PANTHER" id="PTHR19423:SF1">
    <property type="entry name" value="SH3 DOMAIN-BINDING PROTEIN 5"/>
    <property type="match status" value="1"/>
</dbReference>
<keyword evidence="2 3" id="KW-0175">Coiled coil</keyword>
<dbReference type="EMBL" id="CAXKWB010017108">
    <property type="protein sequence ID" value="CAL4117976.1"/>
    <property type="molecule type" value="Genomic_DNA"/>
</dbReference>
<evidence type="ECO:0000313" key="6">
    <source>
        <dbReference type="Proteomes" id="UP001497623"/>
    </source>
</evidence>
<proteinExistence type="inferred from homology"/>
<feature type="coiled-coil region" evidence="3">
    <location>
        <begin position="90"/>
        <end position="154"/>
    </location>
</feature>
<organism evidence="5 6">
    <name type="scientific">Meganyctiphanes norvegica</name>
    <name type="common">Northern krill</name>
    <name type="synonym">Thysanopoda norvegica</name>
    <dbReference type="NCBI Taxonomy" id="48144"/>
    <lineage>
        <taxon>Eukaryota</taxon>
        <taxon>Metazoa</taxon>
        <taxon>Ecdysozoa</taxon>
        <taxon>Arthropoda</taxon>
        <taxon>Crustacea</taxon>
        <taxon>Multicrustacea</taxon>
        <taxon>Malacostraca</taxon>
        <taxon>Eumalacostraca</taxon>
        <taxon>Eucarida</taxon>
        <taxon>Euphausiacea</taxon>
        <taxon>Euphausiidae</taxon>
        <taxon>Meganyctiphanes</taxon>
    </lineage>
</organism>
<feature type="region of interest" description="Disordered" evidence="4">
    <location>
        <begin position="316"/>
        <end position="351"/>
    </location>
</feature>
<comment type="caution">
    <text evidence="5">The sequence shown here is derived from an EMBL/GenBank/DDBJ whole genome shotgun (WGS) entry which is preliminary data.</text>
</comment>
<gene>
    <name evidence="5" type="ORF">MNOR_LOCUS21326</name>
</gene>
<protein>
    <recommendedName>
        <fullName evidence="7">SH3 domain-binding protein 5-like protein</fullName>
    </recommendedName>
</protein>
<name>A0AAV2R9G4_MEGNR</name>
<dbReference type="AlphaFoldDB" id="A0AAV2R9G4"/>
<evidence type="ECO:0000256" key="1">
    <source>
        <dbReference type="ARBA" id="ARBA00007796"/>
    </source>
</evidence>
<reference evidence="5 6" key="1">
    <citation type="submission" date="2024-05" db="EMBL/GenBank/DDBJ databases">
        <authorList>
            <person name="Wallberg A."/>
        </authorList>
    </citation>
    <scope>NUCLEOTIDE SEQUENCE [LARGE SCALE GENOMIC DNA]</scope>
</reference>
<dbReference type="Proteomes" id="UP001497623">
    <property type="component" value="Unassembled WGS sequence"/>
</dbReference>
<feature type="coiled-coil region" evidence="3">
    <location>
        <begin position="20"/>
        <end position="47"/>
    </location>
</feature>
<dbReference type="PANTHER" id="PTHR19423">
    <property type="entry name" value="SH3 DOMAIN-BINDING PROTEIN 5"/>
    <property type="match status" value="1"/>
</dbReference>
<evidence type="ECO:0008006" key="7">
    <source>
        <dbReference type="Google" id="ProtNLM"/>
    </source>
</evidence>
<feature type="region of interest" description="Disordered" evidence="4">
    <location>
        <begin position="489"/>
        <end position="512"/>
    </location>
</feature>
<dbReference type="InterPro" id="IPR007940">
    <property type="entry name" value="SH3BP5"/>
</dbReference>
<sequence>MVTEAHMELYLSFQVELERLNTSTDEINRLESQLEEANNVFRTTLSESTARLKALAKKVGNCIEKARPYYETVEEAKISQMDCQRAAVQYQRANALHAAAKETIALAEERFIKCKDENWQFDSAWQEMLNHATIKVMEAEAQKAASEREHMKRASTYSQMQLKVQKLQRGLKSTIQKSGIYFEQKAQVQAQLNSQKENVEQLQRSITANKTIYAQTLRSLEQISEEIHEARRCRLPREPGVGAEISVPTTSDVSNLCRHSSAINLHSALEEQTTQEEKYWESLREKLEEMKADDQETLDAGAEEISTDFLDCRQRSVTGSSSHIEEELERVVSGESETEDKSEPEDKSDYEEEILDLSISIENINLYDREHGVGSENDNIILRNEVNVNKNDGDQLRKDSSNVCEEDIGNERDSICNNEALSSVLLHECSEDSSVCSTGSGSDLLSTDQQQSNDKTHLVREGYIEDSLSKLSNEYMEVNDNVCVSYDNGNTNSYNDNDIDNDNDNVSQPKNHYERSPVMMCKPKSGLSVIPE</sequence>
<dbReference type="GO" id="GO:0004860">
    <property type="term" value="F:protein kinase inhibitor activity"/>
    <property type="evidence" value="ECO:0007669"/>
    <property type="project" value="TreeGrafter"/>
</dbReference>
<accession>A0AAV2R9G4</accession>
<evidence type="ECO:0000256" key="4">
    <source>
        <dbReference type="SAM" id="MobiDB-lite"/>
    </source>
</evidence>